<name>A0A6J0LZN8_RAPSA</name>
<dbReference type="GO" id="GO:0006355">
    <property type="term" value="P:regulation of DNA-templated transcription"/>
    <property type="evidence" value="ECO:0007669"/>
    <property type="project" value="InterPro"/>
</dbReference>
<feature type="compositionally biased region" description="Basic and acidic residues" evidence="2">
    <location>
        <begin position="42"/>
        <end position="58"/>
    </location>
</feature>
<comment type="similarity">
    <text evidence="1">Belongs to the GeBP family.</text>
</comment>
<dbReference type="AlphaFoldDB" id="A0A6J0LZN8"/>
<protein>
    <submittedName>
        <fullName evidence="6">Probable transcription factor At1g11510</fullName>
    </submittedName>
</protein>
<reference evidence="6" key="1">
    <citation type="submission" date="2025-08" db="UniProtKB">
        <authorList>
            <consortium name="RefSeq"/>
        </authorList>
    </citation>
    <scope>IDENTIFICATION</scope>
    <source>
        <tissue evidence="6">Leaf</tissue>
    </source>
</reference>
<dbReference type="InterPro" id="IPR053932">
    <property type="entry name" value="GeBP-like_DBD"/>
</dbReference>
<proteinExistence type="inferred from homology"/>
<evidence type="ECO:0000259" key="4">
    <source>
        <dbReference type="Pfam" id="PF22757"/>
    </source>
</evidence>
<dbReference type="RefSeq" id="XP_018465248.1">
    <property type="nucleotide sequence ID" value="XM_018609746.2"/>
</dbReference>
<dbReference type="Proteomes" id="UP000504610">
    <property type="component" value="Unplaced"/>
</dbReference>
<keyword evidence="5" id="KW-1185">Reference proteome</keyword>
<dbReference type="GeneID" id="108836610"/>
<dbReference type="Pfam" id="PF22757">
    <property type="entry name" value="GeBP-like_C"/>
    <property type="match status" value="1"/>
</dbReference>
<accession>A0A6J0LZN8</accession>
<feature type="compositionally biased region" description="Polar residues" evidence="2">
    <location>
        <begin position="84"/>
        <end position="95"/>
    </location>
</feature>
<dbReference type="OrthoDB" id="661680at2759"/>
<sequence length="412" mass="44853">MSKKRFNPLEDPPNASSSDEDNDEMEAAGNSSSEEETDDDESSLKKPESAPPEKKHQPSDSGSGSGSGSDEETDSDSQTERKSSSAVKSLTTGTKDSAVAVAAKKNHDSDKKVKPLTKCSTKKRSLSDTDGAAAEAKKAKTTVTGEESAKKSYFQRVWSEEDEIAALQGLNDYRDETGASPYDDTNAFYLSVKKSISFDVSKTQLLKKLWGLKTKYENNLGKEKNGEEVAFSKPHDRKAFDLSKLFWGGDGVALDSAVKSNGKKSKKSSNSKKVEEESEKVALDSANGKSKKSSSKKVDPEKKELVSSSSPNGKSCEEEVVTTNKREASPLGIVAEVDAAFEKSGLVKAVARFGVGDITAQQGWSRLALEDKKRFEEEWKVLQLRELELYSQKSGFIHEVVAKMAESFQPNP</sequence>
<feature type="region of interest" description="Disordered" evidence="2">
    <location>
        <begin position="255"/>
        <end position="323"/>
    </location>
</feature>
<organism evidence="5 6">
    <name type="scientific">Raphanus sativus</name>
    <name type="common">Radish</name>
    <name type="synonym">Raphanus raphanistrum var. sativus</name>
    <dbReference type="NCBI Taxonomy" id="3726"/>
    <lineage>
        <taxon>Eukaryota</taxon>
        <taxon>Viridiplantae</taxon>
        <taxon>Streptophyta</taxon>
        <taxon>Embryophyta</taxon>
        <taxon>Tracheophyta</taxon>
        <taxon>Spermatophyta</taxon>
        <taxon>Magnoliopsida</taxon>
        <taxon>eudicotyledons</taxon>
        <taxon>Gunneridae</taxon>
        <taxon>Pentapetalae</taxon>
        <taxon>rosids</taxon>
        <taxon>malvids</taxon>
        <taxon>Brassicales</taxon>
        <taxon>Brassicaceae</taxon>
        <taxon>Brassiceae</taxon>
        <taxon>Raphanus</taxon>
    </lineage>
</organism>
<evidence type="ECO:0000256" key="1">
    <source>
        <dbReference type="ARBA" id="ARBA00010820"/>
    </source>
</evidence>
<dbReference type="InterPro" id="IPR053933">
    <property type="entry name" value="GeBP-like_C"/>
</dbReference>
<dbReference type="GO" id="GO:0005634">
    <property type="term" value="C:nucleus"/>
    <property type="evidence" value="ECO:0007669"/>
    <property type="project" value="TreeGrafter"/>
</dbReference>
<dbReference type="PANTHER" id="PTHR31662:SF33">
    <property type="entry name" value="DNA-BINDING STOREKEEPER PROTEIN TRANSCRIPTIONAL REGULATOR-LIKE PROTEIN"/>
    <property type="match status" value="1"/>
</dbReference>
<evidence type="ECO:0000256" key="2">
    <source>
        <dbReference type="SAM" id="MobiDB-lite"/>
    </source>
</evidence>
<evidence type="ECO:0000259" key="3">
    <source>
        <dbReference type="Pfam" id="PF04504"/>
    </source>
</evidence>
<feature type="region of interest" description="Disordered" evidence="2">
    <location>
        <begin position="1"/>
        <end position="145"/>
    </location>
</feature>
<feature type="compositionally biased region" description="Basic residues" evidence="2">
    <location>
        <begin position="261"/>
        <end position="270"/>
    </location>
</feature>
<feature type="compositionally biased region" description="Basic and acidic residues" evidence="2">
    <location>
        <begin position="296"/>
        <end position="305"/>
    </location>
</feature>
<evidence type="ECO:0000313" key="5">
    <source>
        <dbReference type="Proteomes" id="UP000504610"/>
    </source>
</evidence>
<dbReference type="InterPro" id="IPR007592">
    <property type="entry name" value="GEBP"/>
</dbReference>
<feature type="compositionally biased region" description="Basic and acidic residues" evidence="2">
    <location>
        <begin position="272"/>
        <end position="282"/>
    </location>
</feature>
<dbReference type="PANTHER" id="PTHR31662">
    <property type="entry name" value="BNAANNG10740D PROTEIN-RELATED"/>
    <property type="match status" value="1"/>
</dbReference>
<feature type="domain" description="Glabrous enhancer-binding protein-like C-terminal" evidence="4">
    <location>
        <begin position="340"/>
        <end position="406"/>
    </location>
</feature>
<dbReference type="KEGG" id="rsz:108836610"/>
<gene>
    <name evidence="6" type="primary">LOC108836610</name>
</gene>
<evidence type="ECO:0000313" key="6">
    <source>
        <dbReference type="RefSeq" id="XP_018465248.1"/>
    </source>
</evidence>
<feature type="domain" description="Glabrous enhancer-binding protein-like DBD" evidence="3">
    <location>
        <begin position="154"/>
        <end position="248"/>
    </location>
</feature>
<dbReference type="Pfam" id="PF04504">
    <property type="entry name" value="GeBP-like_DBD"/>
    <property type="match status" value="1"/>
</dbReference>